<accession>A0A239A3K3</accession>
<proteinExistence type="predicted"/>
<keyword evidence="1" id="KW-0732">Signal</keyword>
<name>A0A239A3K3_9BACT</name>
<sequence length="80" mass="8290">MKKTFKNVLAAARSKAKKVAVVGAMACGVMLAAAPANKAEAKLFGSGMHCDDNGGGTWSYWVFGIRFGSGTTIPNSAFCD</sequence>
<evidence type="ECO:0000313" key="2">
    <source>
        <dbReference type="EMBL" id="SNR90227.1"/>
    </source>
</evidence>
<evidence type="ECO:0000313" key="3">
    <source>
        <dbReference type="Proteomes" id="UP000198310"/>
    </source>
</evidence>
<organism evidence="2 3">
    <name type="scientific">Hymenobacter mucosus</name>
    <dbReference type="NCBI Taxonomy" id="1411120"/>
    <lineage>
        <taxon>Bacteria</taxon>
        <taxon>Pseudomonadati</taxon>
        <taxon>Bacteroidota</taxon>
        <taxon>Cytophagia</taxon>
        <taxon>Cytophagales</taxon>
        <taxon>Hymenobacteraceae</taxon>
        <taxon>Hymenobacter</taxon>
    </lineage>
</organism>
<feature type="signal peptide" evidence="1">
    <location>
        <begin position="1"/>
        <end position="38"/>
    </location>
</feature>
<dbReference type="EMBL" id="FZNS01000010">
    <property type="protein sequence ID" value="SNR90227.1"/>
    <property type="molecule type" value="Genomic_DNA"/>
</dbReference>
<dbReference type="AlphaFoldDB" id="A0A239A3K3"/>
<dbReference type="Proteomes" id="UP000198310">
    <property type="component" value="Unassembled WGS sequence"/>
</dbReference>
<reference evidence="3" key="1">
    <citation type="submission" date="2017-06" db="EMBL/GenBank/DDBJ databases">
        <authorList>
            <person name="Varghese N."/>
            <person name="Submissions S."/>
        </authorList>
    </citation>
    <scope>NUCLEOTIDE SEQUENCE [LARGE SCALE GENOMIC DNA]</scope>
    <source>
        <strain evidence="3">DSM 28041</strain>
    </source>
</reference>
<protein>
    <submittedName>
        <fullName evidence="2">Uncharacterized protein</fullName>
    </submittedName>
</protein>
<keyword evidence="3" id="KW-1185">Reference proteome</keyword>
<dbReference type="RefSeq" id="WP_089333844.1">
    <property type="nucleotide sequence ID" value="NZ_FZNS01000010.1"/>
</dbReference>
<evidence type="ECO:0000256" key="1">
    <source>
        <dbReference type="SAM" id="SignalP"/>
    </source>
</evidence>
<gene>
    <name evidence="2" type="ORF">SAMN06269173_110175</name>
</gene>
<feature type="chain" id="PRO_5012444171" evidence="1">
    <location>
        <begin position="39"/>
        <end position="80"/>
    </location>
</feature>